<feature type="domain" description="Tyrosine specific protein phosphatases" evidence="3">
    <location>
        <begin position="76"/>
        <end position="147"/>
    </location>
</feature>
<dbReference type="InterPro" id="IPR000340">
    <property type="entry name" value="Dual-sp_phosphatase_cat-dom"/>
</dbReference>
<dbReference type="SMART" id="SM00195">
    <property type="entry name" value="DSPc"/>
    <property type="match status" value="1"/>
</dbReference>
<dbReference type="InterPro" id="IPR000387">
    <property type="entry name" value="Tyr_Pase_dom"/>
</dbReference>
<name>A0A6C0JSG8_9ZZZZ</name>
<dbReference type="CDD" id="cd14498">
    <property type="entry name" value="DSP"/>
    <property type="match status" value="1"/>
</dbReference>
<dbReference type="EMBL" id="MN740697">
    <property type="protein sequence ID" value="QHU08509.1"/>
    <property type="molecule type" value="Genomic_DNA"/>
</dbReference>
<dbReference type="PANTHER" id="PTHR10159">
    <property type="entry name" value="DUAL SPECIFICITY PROTEIN PHOSPHATASE"/>
    <property type="match status" value="1"/>
</dbReference>
<accession>A0A6C0JSG8</accession>
<dbReference type="PROSITE" id="PS50056">
    <property type="entry name" value="TYR_PHOSPHATASE_2"/>
    <property type="match status" value="1"/>
</dbReference>
<dbReference type="PANTHER" id="PTHR10159:SF529">
    <property type="entry name" value="TYROSINE-PROTEIN PHOSPHATASE DOMAIN-CONTAINING PROTEIN"/>
    <property type="match status" value="1"/>
</dbReference>
<dbReference type="AlphaFoldDB" id="A0A6C0JSG8"/>
<sequence length="162" mass="18810">MSKTTMRIIPGMPRIYLSDAPYAQNPDTFKKNPNIKLVINTSIDSPASEGMKQFYVLNGIDYLWAPIEDIEKVPDPTFLPRIVNYVKKRGNSGDILIHCSAGINRSALVTAAILWHTTPNRHLYWHTPKDLIDYMRSKQMLDRKQYLLINNTFYKHLIQYLQ</sequence>
<dbReference type="Gene3D" id="3.90.190.10">
    <property type="entry name" value="Protein tyrosine phosphatase superfamily"/>
    <property type="match status" value="1"/>
</dbReference>
<keyword evidence="1" id="KW-0378">Hydrolase</keyword>
<evidence type="ECO:0000256" key="1">
    <source>
        <dbReference type="ARBA" id="ARBA00022801"/>
    </source>
</evidence>
<dbReference type="GO" id="GO:0004721">
    <property type="term" value="F:phosphoprotein phosphatase activity"/>
    <property type="evidence" value="ECO:0007669"/>
    <property type="project" value="UniProtKB-KW"/>
</dbReference>
<evidence type="ECO:0000259" key="3">
    <source>
        <dbReference type="PROSITE" id="PS50056"/>
    </source>
</evidence>
<dbReference type="SUPFAM" id="SSF52799">
    <property type="entry name" value="(Phosphotyrosine protein) phosphatases II"/>
    <property type="match status" value="1"/>
</dbReference>
<reference evidence="4" key="1">
    <citation type="journal article" date="2020" name="Nature">
        <title>Giant virus diversity and host interactions through global metagenomics.</title>
        <authorList>
            <person name="Schulz F."/>
            <person name="Roux S."/>
            <person name="Paez-Espino D."/>
            <person name="Jungbluth S."/>
            <person name="Walsh D.A."/>
            <person name="Denef V.J."/>
            <person name="McMahon K.D."/>
            <person name="Konstantinidis K.T."/>
            <person name="Eloe-Fadrosh E.A."/>
            <person name="Kyrpides N.C."/>
            <person name="Woyke T."/>
        </authorList>
    </citation>
    <scope>NUCLEOTIDE SEQUENCE</scope>
    <source>
        <strain evidence="4">GVMAG-S-1062768-28</strain>
    </source>
</reference>
<evidence type="ECO:0000256" key="2">
    <source>
        <dbReference type="ARBA" id="ARBA00022912"/>
    </source>
</evidence>
<dbReference type="InterPro" id="IPR016130">
    <property type="entry name" value="Tyr_Pase_AS"/>
</dbReference>
<dbReference type="InterPro" id="IPR029021">
    <property type="entry name" value="Prot-tyrosine_phosphatase-like"/>
</dbReference>
<organism evidence="4">
    <name type="scientific">viral metagenome</name>
    <dbReference type="NCBI Taxonomy" id="1070528"/>
    <lineage>
        <taxon>unclassified sequences</taxon>
        <taxon>metagenomes</taxon>
        <taxon>organismal metagenomes</taxon>
    </lineage>
</organism>
<dbReference type="Pfam" id="PF00782">
    <property type="entry name" value="DSPc"/>
    <property type="match status" value="1"/>
</dbReference>
<proteinExistence type="predicted"/>
<dbReference type="PROSITE" id="PS00383">
    <property type="entry name" value="TYR_PHOSPHATASE_1"/>
    <property type="match status" value="1"/>
</dbReference>
<dbReference type="GO" id="GO:0043409">
    <property type="term" value="P:negative regulation of MAPK cascade"/>
    <property type="evidence" value="ECO:0007669"/>
    <property type="project" value="TreeGrafter"/>
</dbReference>
<keyword evidence="2" id="KW-0904">Protein phosphatase</keyword>
<dbReference type="GO" id="GO:0005737">
    <property type="term" value="C:cytoplasm"/>
    <property type="evidence" value="ECO:0007669"/>
    <property type="project" value="TreeGrafter"/>
</dbReference>
<evidence type="ECO:0000313" key="4">
    <source>
        <dbReference type="EMBL" id="QHU08509.1"/>
    </source>
</evidence>
<dbReference type="InterPro" id="IPR020422">
    <property type="entry name" value="TYR_PHOSPHATASE_DUAL_dom"/>
</dbReference>
<protein>
    <recommendedName>
        <fullName evidence="3">Tyrosine specific protein phosphatases domain-containing protein</fullName>
    </recommendedName>
</protein>